<dbReference type="EMBL" id="STFF01000013">
    <property type="protein sequence ID" value="THU31590.1"/>
    <property type="molecule type" value="Genomic_DNA"/>
</dbReference>
<dbReference type="PANTHER" id="PTHR43396">
    <property type="entry name" value="FLAVOHEMOPROTEIN"/>
    <property type="match status" value="1"/>
</dbReference>
<gene>
    <name evidence="3" type="ORF">FAM09_28615</name>
</gene>
<keyword evidence="1" id="KW-0561">Oxygen transport</keyword>
<dbReference type="SUPFAM" id="SSF46458">
    <property type="entry name" value="Globin-like"/>
    <property type="match status" value="1"/>
</dbReference>
<keyword evidence="1" id="KW-0813">Transport</keyword>
<comment type="caution">
    <text evidence="3">The sequence shown here is derived from an EMBL/GenBank/DDBJ whole genome shotgun (WGS) entry which is preliminary data.</text>
</comment>
<dbReference type="PRINTS" id="PR00188">
    <property type="entry name" value="PLANTGLOBIN"/>
</dbReference>
<reference evidence="3 4" key="1">
    <citation type="submission" date="2019-04" db="EMBL/GenBank/DDBJ databases">
        <title>Niastella caeni sp. nov., isolated from activated sludge.</title>
        <authorList>
            <person name="Sheng M."/>
        </authorList>
    </citation>
    <scope>NUCLEOTIDE SEQUENCE [LARGE SCALE GENOMIC DNA]</scope>
    <source>
        <strain evidence="3 4">HX-2-15</strain>
    </source>
</reference>
<dbReference type="GO" id="GO:0005344">
    <property type="term" value="F:oxygen carrier activity"/>
    <property type="evidence" value="ECO:0007669"/>
    <property type="project" value="UniProtKB-KW"/>
</dbReference>
<comment type="similarity">
    <text evidence="1">Belongs to the globin family.</text>
</comment>
<dbReference type="GO" id="GO:0071949">
    <property type="term" value="F:FAD binding"/>
    <property type="evidence" value="ECO:0007669"/>
    <property type="project" value="TreeGrafter"/>
</dbReference>
<organism evidence="3 4">
    <name type="scientific">Niastella caeni</name>
    <dbReference type="NCBI Taxonomy" id="2569763"/>
    <lineage>
        <taxon>Bacteria</taxon>
        <taxon>Pseudomonadati</taxon>
        <taxon>Bacteroidota</taxon>
        <taxon>Chitinophagia</taxon>
        <taxon>Chitinophagales</taxon>
        <taxon>Chitinophagaceae</taxon>
        <taxon>Niastella</taxon>
    </lineage>
</organism>
<dbReference type="GO" id="GO:0046210">
    <property type="term" value="P:nitric oxide catabolic process"/>
    <property type="evidence" value="ECO:0007669"/>
    <property type="project" value="TreeGrafter"/>
</dbReference>
<dbReference type="InterPro" id="IPR000971">
    <property type="entry name" value="Globin"/>
</dbReference>
<dbReference type="GO" id="GO:0008941">
    <property type="term" value="F:nitric oxide dioxygenase NAD(P)H activity"/>
    <property type="evidence" value="ECO:0007669"/>
    <property type="project" value="TreeGrafter"/>
</dbReference>
<proteinExistence type="inferred from homology"/>
<name>A0A4S8H9M3_9BACT</name>
<dbReference type="OrthoDB" id="9801223at2"/>
<accession>A0A4S8H9M3</accession>
<evidence type="ECO:0000313" key="4">
    <source>
        <dbReference type="Proteomes" id="UP000306918"/>
    </source>
</evidence>
<evidence type="ECO:0000259" key="2">
    <source>
        <dbReference type="PROSITE" id="PS01033"/>
    </source>
</evidence>
<dbReference type="GO" id="GO:0071500">
    <property type="term" value="P:cellular response to nitrosative stress"/>
    <property type="evidence" value="ECO:0007669"/>
    <property type="project" value="TreeGrafter"/>
</dbReference>
<dbReference type="Gene3D" id="1.10.490.10">
    <property type="entry name" value="Globins"/>
    <property type="match status" value="1"/>
</dbReference>
<keyword evidence="1" id="KW-0349">Heme</keyword>
<sequence length="133" mass="15459">MTQTQIQLIKKSWRLFQQIKPEIVGDVFYSKLFAIHPPLRKMFGADMNTQYKKLMDMLSMIVARLDSLDVISTEIHEMAVRHVKYGATPAHYKMVGTALLWTLEHGLGSDWSPELKEAWEECYRKLSDAMLKL</sequence>
<dbReference type="GO" id="GO:0020037">
    <property type="term" value="F:heme binding"/>
    <property type="evidence" value="ECO:0007669"/>
    <property type="project" value="InterPro"/>
</dbReference>
<protein>
    <submittedName>
        <fullName evidence="3">Hemoglobin</fullName>
    </submittedName>
</protein>
<evidence type="ECO:0000313" key="3">
    <source>
        <dbReference type="EMBL" id="THU31590.1"/>
    </source>
</evidence>
<feature type="domain" description="Globin" evidence="2">
    <location>
        <begin position="1"/>
        <end position="133"/>
    </location>
</feature>
<dbReference type="AlphaFoldDB" id="A0A4S8H9M3"/>
<keyword evidence="1" id="KW-0408">Iron</keyword>
<dbReference type="Proteomes" id="UP000306918">
    <property type="component" value="Unassembled WGS sequence"/>
</dbReference>
<dbReference type="InterPro" id="IPR009050">
    <property type="entry name" value="Globin-like_sf"/>
</dbReference>
<dbReference type="PANTHER" id="PTHR43396:SF6">
    <property type="entry name" value="ABL201WP"/>
    <property type="match status" value="1"/>
</dbReference>
<dbReference type="RefSeq" id="WP_136580596.1">
    <property type="nucleotide sequence ID" value="NZ_STFF01000013.1"/>
</dbReference>
<dbReference type="PROSITE" id="PS01033">
    <property type="entry name" value="GLOBIN"/>
    <property type="match status" value="1"/>
</dbReference>
<evidence type="ECO:0000256" key="1">
    <source>
        <dbReference type="RuleBase" id="RU000356"/>
    </source>
</evidence>
<dbReference type="InterPro" id="IPR012292">
    <property type="entry name" value="Globin/Proto"/>
</dbReference>
<keyword evidence="1" id="KW-0479">Metal-binding</keyword>
<keyword evidence="4" id="KW-1185">Reference proteome</keyword>
<dbReference type="Pfam" id="PF00042">
    <property type="entry name" value="Globin"/>
    <property type="match status" value="1"/>
</dbReference>
<dbReference type="GO" id="GO:0019825">
    <property type="term" value="F:oxygen binding"/>
    <property type="evidence" value="ECO:0007669"/>
    <property type="project" value="InterPro"/>
</dbReference>